<dbReference type="STRING" id="194963.SAMCFNEI73_Ch0530"/>
<name>A0A1L3LIE0_9HYPH</name>
<sequence length="63" mass="6890">MLRSGKNFTTGTFRPTACILDGTPDGTPLMRPQAGAVNLFRDMEPQFARRRPVITDRSPVGIG</sequence>
<dbReference type="AlphaFoldDB" id="A0A1L3LIE0"/>
<keyword evidence="2" id="KW-1185">Reference proteome</keyword>
<accession>A0A1L3LIE0</accession>
<protein>
    <submittedName>
        <fullName evidence="1">Uncharacterized protein</fullName>
    </submittedName>
</protein>
<gene>
    <name evidence="1" type="ORF">SAMCFNEI73_Ch0530</name>
</gene>
<dbReference type="Proteomes" id="UP000182306">
    <property type="component" value="Chromosome"/>
</dbReference>
<reference evidence="1 2" key="1">
    <citation type="submission" date="2015-10" db="EMBL/GenBank/DDBJ databases">
        <title>Genomic differences between typical nodule nitrogen-fixing rhizobial strains and those coming from bean seeds.</title>
        <authorList>
            <person name="Peralta H."/>
            <person name="Aguilar-Vera A."/>
            <person name="Diaz R."/>
            <person name="Mora Y."/>
            <person name="Martinez-Batallar G."/>
            <person name="Salazar E."/>
            <person name="Vargas-Lagunas C."/>
            <person name="Encarnacion S."/>
            <person name="Girard L."/>
            <person name="Mora J."/>
        </authorList>
    </citation>
    <scope>NUCLEOTIDE SEQUENCE [LARGE SCALE GENOMIC DNA]</scope>
    <source>
        <strain evidence="1 2">CFNEI 73</strain>
    </source>
</reference>
<evidence type="ECO:0000313" key="1">
    <source>
        <dbReference type="EMBL" id="APG89859.1"/>
    </source>
</evidence>
<organism evidence="1 2">
    <name type="scientific">Sinorhizobium americanum</name>
    <dbReference type="NCBI Taxonomy" id="194963"/>
    <lineage>
        <taxon>Bacteria</taxon>
        <taxon>Pseudomonadati</taxon>
        <taxon>Pseudomonadota</taxon>
        <taxon>Alphaproteobacteria</taxon>
        <taxon>Hyphomicrobiales</taxon>
        <taxon>Rhizobiaceae</taxon>
        <taxon>Sinorhizobium/Ensifer group</taxon>
        <taxon>Sinorhizobium</taxon>
    </lineage>
</organism>
<dbReference type="KEGG" id="same:SAMCFNEI73_Ch0530"/>
<evidence type="ECO:0000313" key="2">
    <source>
        <dbReference type="Proteomes" id="UP000182306"/>
    </source>
</evidence>
<proteinExistence type="predicted"/>
<dbReference type="EMBL" id="CP013107">
    <property type="protein sequence ID" value="APG89859.1"/>
    <property type="molecule type" value="Genomic_DNA"/>
</dbReference>